<protein>
    <submittedName>
        <fullName evidence="2">(rape) hypothetical protein</fullName>
    </submittedName>
</protein>
<feature type="signal peptide" evidence="1">
    <location>
        <begin position="1"/>
        <end position="18"/>
    </location>
</feature>
<organism evidence="2">
    <name type="scientific">Brassica napus</name>
    <name type="common">Rape</name>
    <dbReference type="NCBI Taxonomy" id="3708"/>
    <lineage>
        <taxon>Eukaryota</taxon>
        <taxon>Viridiplantae</taxon>
        <taxon>Streptophyta</taxon>
        <taxon>Embryophyta</taxon>
        <taxon>Tracheophyta</taxon>
        <taxon>Spermatophyta</taxon>
        <taxon>Magnoliopsida</taxon>
        <taxon>eudicotyledons</taxon>
        <taxon>Gunneridae</taxon>
        <taxon>Pentapetalae</taxon>
        <taxon>rosids</taxon>
        <taxon>malvids</taxon>
        <taxon>Brassicales</taxon>
        <taxon>Brassicaceae</taxon>
        <taxon>Brassiceae</taxon>
        <taxon>Brassica</taxon>
    </lineage>
</organism>
<accession>A0A816JGE5</accession>
<keyword evidence="1" id="KW-0732">Signal</keyword>
<feature type="chain" id="PRO_5032301272" evidence="1">
    <location>
        <begin position="19"/>
        <end position="173"/>
    </location>
</feature>
<reference evidence="2" key="1">
    <citation type="submission" date="2021-01" db="EMBL/GenBank/DDBJ databases">
        <authorList>
            <consortium name="Genoscope - CEA"/>
            <person name="William W."/>
        </authorList>
    </citation>
    <scope>NUCLEOTIDE SEQUENCE</scope>
</reference>
<proteinExistence type="predicted"/>
<evidence type="ECO:0000313" key="2">
    <source>
        <dbReference type="EMBL" id="CAF1778521.1"/>
    </source>
</evidence>
<evidence type="ECO:0000256" key="1">
    <source>
        <dbReference type="SAM" id="SignalP"/>
    </source>
</evidence>
<dbReference type="Proteomes" id="UP001295469">
    <property type="component" value="Chromosome C09"/>
</dbReference>
<name>A0A816JGE5_BRANA</name>
<gene>
    <name evidence="2" type="ORF">DARMORV10_C09P57130.1</name>
</gene>
<sequence>MRFALCLLLLAPVISISAVIVLVVPSTITPFRIVGSDHLISVTSIYVDEVPLPLNPSLLEGGAKLSTVVPYTFMNVQVIEIGLPGRAGEEKWRFYGTNTVVKVLETVVYLAFVDGERSLMSRWSLDTSTSEYMIEFYFSTTLKTVSDSLLVHILQLLHVTFPEIESSTHDMKR</sequence>
<dbReference type="AlphaFoldDB" id="A0A816JGE5"/>
<dbReference type="EMBL" id="HG994373">
    <property type="protein sequence ID" value="CAF1778521.1"/>
    <property type="molecule type" value="Genomic_DNA"/>
</dbReference>